<dbReference type="EMBL" id="LAZR01007261">
    <property type="protein sequence ID" value="KKM86412.1"/>
    <property type="molecule type" value="Genomic_DNA"/>
</dbReference>
<accession>A0A0F9NYT7</accession>
<evidence type="ECO:0000313" key="1">
    <source>
        <dbReference type="EMBL" id="KKM86412.1"/>
    </source>
</evidence>
<dbReference type="AlphaFoldDB" id="A0A0F9NYT7"/>
<sequence>MSEVDYRISTYPAKSEGYQSKKGLHGVITAYISNLWSITKEWSTEKDLDHFELFVDYINIIFIHERYCLERAFQKIKIKGGMCKPCCILHIAYNTIEFLFGLTFEGVQT</sequence>
<organism evidence="1">
    <name type="scientific">marine sediment metagenome</name>
    <dbReference type="NCBI Taxonomy" id="412755"/>
    <lineage>
        <taxon>unclassified sequences</taxon>
        <taxon>metagenomes</taxon>
        <taxon>ecological metagenomes</taxon>
    </lineage>
</organism>
<protein>
    <submittedName>
        <fullName evidence="1">Uncharacterized protein</fullName>
    </submittedName>
</protein>
<gene>
    <name evidence="1" type="ORF">LCGC14_1279240</name>
</gene>
<proteinExistence type="predicted"/>
<reference evidence="1" key="1">
    <citation type="journal article" date="2015" name="Nature">
        <title>Complex archaea that bridge the gap between prokaryotes and eukaryotes.</title>
        <authorList>
            <person name="Spang A."/>
            <person name="Saw J.H."/>
            <person name="Jorgensen S.L."/>
            <person name="Zaremba-Niedzwiedzka K."/>
            <person name="Martijn J."/>
            <person name="Lind A.E."/>
            <person name="van Eijk R."/>
            <person name="Schleper C."/>
            <person name="Guy L."/>
            <person name="Ettema T.J."/>
        </authorList>
    </citation>
    <scope>NUCLEOTIDE SEQUENCE</scope>
</reference>
<comment type="caution">
    <text evidence="1">The sequence shown here is derived from an EMBL/GenBank/DDBJ whole genome shotgun (WGS) entry which is preliminary data.</text>
</comment>
<name>A0A0F9NYT7_9ZZZZ</name>